<reference evidence="3" key="1">
    <citation type="submission" date="2015-07" db="EMBL/GenBank/DDBJ databases">
        <title>MeaNS - Measles Nucleotide Surveillance Program.</title>
        <authorList>
            <person name="Tran T."/>
            <person name="Druce J."/>
        </authorList>
    </citation>
    <scope>NUCLEOTIDE SEQUENCE</scope>
    <source>
        <strain evidence="3">UCB-OBI-ISO-001</strain>
        <tissue evidence="3">Gonad</tissue>
    </source>
</reference>
<dbReference type="AlphaFoldDB" id="A0A0L8FT24"/>
<evidence type="ECO:0000259" key="2">
    <source>
        <dbReference type="Pfam" id="PF26215"/>
    </source>
</evidence>
<feature type="domain" description="Helix-turn-helix" evidence="2">
    <location>
        <begin position="63"/>
        <end position="121"/>
    </location>
</feature>
<dbReference type="STRING" id="37653.A0A0L8FT24"/>
<accession>A0A0L8FT24</accession>
<dbReference type="InterPro" id="IPR058912">
    <property type="entry name" value="HTH_animal"/>
</dbReference>
<sequence length="192" mass="21918">MSISPDQLSNFSSFISNFHPSLQFTSTISDTSVNFLDIFLSIDLPSHSLITSVFFKPTDSHLYFNFSSSHPCHTKRAIPYFQFLYLSHLCSRDQHFQIQPQYLACLFMHRRYPSTLAQTAITHAHQINPTTTLSPSSHQSPNHIPFPSLHPTPSSEDPTGLPSPPARSHGTRILDYFSVFFYLIIESSWIHF</sequence>
<dbReference type="PANTHER" id="PTHR21301:SF10">
    <property type="entry name" value="REVERSE TRANSCRIPTASE DOMAIN-CONTAINING PROTEIN"/>
    <property type="match status" value="1"/>
</dbReference>
<dbReference type="PANTHER" id="PTHR21301">
    <property type="entry name" value="REVERSE TRANSCRIPTASE"/>
    <property type="match status" value="1"/>
</dbReference>
<dbReference type="Pfam" id="PF26215">
    <property type="entry name" value="HTH_animal"/>
    <property type="match status" value="1"/>
</dbReference>
<proteinExistence type="predicted"/>
<dbReference type="EMBL" id="KQ426790">
    <property type="protein sequence ID" value="KOF67793.1"/>
    <property type="molecule type" value="Genomic_DNA"/>
</dbReference>
<organism evidence="3">
    <name type="scientific">Octopus bimaculoides</name>
    <name type="common">California two-spotted octopus</name>
    <dbReference type="NCBI Taxonomy" id="37653"/>
    <lineage>
        <taxon>Eukaryota</taxon>
        <taxon>Metazoa</taxon>
        <taxon>Spiralia</taxon>
        <taxon>Lophotrochozoa</taxon>
        <taxon>Mollusca</taxon>
        <taxon>Cephalopoda</taxon>
        <taxon>Coleoidea</taxon>
        <taxon>Octopodiformes</taxon>
        <taxon>Octopoda</taxon>
        <taxon>Incirrata</taxon>
        <taxon>Octopodidae</taxon>
        <taxon>Octopus</taxon>
    </lineage>
</organism>
<feature type="compositionally biased region" description="Polar residues" evidence="1">
    <location>
        <begin position="130"/>
        <end position="142"/>
    </location>
</feature>
<name>A0A0L8FT24_OCTBM</name>
<feature type="region of interest" description="Disordered" evidence="1">
    <location>
        <begin position="130"/>
        <end position="165"/>
    </location>
</feature>
<evidence type="ECO:0000256" key="1">
    <source>
        <dbReference type="SAM" id="MobiDB-lite"/>
    </source>
</evidence>
<protein>
    <recommendedName>
        <fullName evidence="2">Helix-turn-helix domain-containing protein</fullName>
    </recommendedName>
</protein>
<gene>
    <name evidence="3" type="ORF">OCBIM_22008852mg</name>
</gene>
<evidence type="ECO:0000313" key="3">
    <source>
        <dbReference type="EMBL" id="KOF67793.1"/>
    </source>
</evidence>